<organism evidence="8 9">
    <name type="scientific">Hylemonella gracilis str. Niagara R</name>
    <dbReference type="NCBI Taxonomy" id="1458275"/>
    <lineage>
        <taxon>Bacteria</taxon>
        <taxon>Pseudomonadati</taxon>
        <taxon>Pseudomonadota</taxon>
        <taxon>Betaproteobacteria</taxon>
        <taxon>Burkholderiales</taxon>
        <taxon>Comamonadaceae</taxon>
        <taxon>Hylemonella</taxon>
    </lineage>
</organism>
<dbReference type="NCBIfam" id="NF009084">
    <property type="entry name" value="PRK12419.1"/>
    <property type="match status" value="1"/>
</dbReference>
<evidence type="ECO:0000256" key="1">
    <source>
        <dbReference type="ARBA" id="ARBA00004917"/>
    </source>
</evidence>
<dbReference type="GO" id="GO:0009349">
    <property type="term" value="C:riboflavin synthase complex"/>
    <property type="evidence" value="ECO:0007669"/>
    <property type="project" value="InterPro"/>
</dbReference>
<comment type="similarity">
    <text evidence="2 7">Belongs to the DMRL synthase family.</text>
</comment>
<dbReference type="PANTHER" id="PTHR21058:SF0">
    <property type="entry name" value="6,7-DIMETHYL-8-RIBITYLLUMAZINE SYNTHASE"/>
    <property type="match status" value="1"/>
</dbReference>
<feature type="binding site" evidence="7">
    <location>
        <position position="122"/>
    </location>
    <ligand>
        <name>5-amino-6-(D-ribitylamino)uracil</name>
        <dbReference type="ChEBI" id="CHEBI:15934"/>
    </ligand>
</feature>
<keyword evidence="5 7" id="KW-0808">Transferase</keyword>
<feature type="active site" description="Proton donor" evidence="7">
    <location>
        <position position="97"/>
    </location>
</feature>
<evidence type="ECO:0000256" key="3">
    <source>
        <dbReference type="ARBA" id="ARBA00012664"/>
    </source>
</evidence>
<evidence type="ECO:0000256" key="7">
    <source>
        <dbReference type="HAMAP-Rule" id="MF_00178"/>
    </source>
</evidence>
<dbReference type="EMBL" id="JEMG01000001">
    <property type="protein sequence ID" value="EYC49810.1"/>
    <property type="molecule type" value="Genomic_DNA"/>
</dbReference>
<dbReference type="InterPro" id="IPR034964">
    <property type="entry name" value="LS"/>
</dbReference>
<feature type="binding site" evidence="7">
    <location>
        <begin position="89"/>
        <end position="91"/>
    </location>
    <ligand>
        <name>5-amino-6-(D-ribitylamino)uracil</name>
        <dbReference type="ChEBI" id="CHEBI:15934"/>
    </ligand>
</feature>
<dbReference type="UniPathway" id="UPA00275">
    <property type="reaction ID" value="UER00404"/>
</dbReference>
<dbReference type="InterPro" id="IPR036467">
    <property type="entry name" value="LS/RS_sf"/>
</dbReference>
<dbReference type="eggNOG" id="COG0054">
    <property type="taxonomic scope" value="Bacteria"/>
</dbReference>
<comment type="function">
    <text evidence="7">Catalyzes the formation of 6,7-dimethyl-8-ribityllumazine by condensation of 5-amino-6-(D-ribitylamino)uracil with 3,4-dihydroxy-2-butanone 4-phosphate. This is the penultimate step in the biosynthesis of riboflavin.</text>
</comment>
<feature type="binding site" evidence="7">
    <location>
        <position position="31"/>
    </location>
    <ligand>
        <name>5-amino-6-(D-ribitylamino)uracil</name>
        <dbReference type="ChEBI" id="CHEBI:15934"/>
    </ligand>
</feature>
<dbReference type="GO" id="GO:0000906">
    <property type="term" value="F:6,7-dimethyl-8-ribityllumazine synthase activity"/>
    <property type="evidence" value="ECO:0007669"/>
    <property type="project" value="UniProtKB-UniRule"/>
</dbReference>
<accession>A0A016XD18</accession>
<comment type="caution">
    <text evidence="7">Lacks conserved residue(s) required for the propagation of feature annotation.</text>
</comment>
<dbReference type="Pfam" id="PF00885">
    <property type="entry name" value="DMRL_synthase"/>
    <property type="match status" value="1"/>
</dbReference>
<dbReference type="GO" id="GO:0005829">
    <property type="term" value="C:cytosol"/>
    <property type="evidence" value="ECO:0007669"/>
    <property type="project" value="TreeGrafter"/>
</dbReference>
<comment type="catalytic activity">
    <reaction evidence="6 7">
        <text>(2S)-2-hydroxy-3-oxobutyl phosphate + 5-amino-6-(D-ribitylamino)uracil = 6,7-dimethyl-8-(1-D-ribityl)lumazine + phosphate + 2 H2O + H(+)</text>
        <dbReference type="Rhea" id="RHEA:26152"/>
        <dbReference type="ChEBI" id="CHEBI:15377"/>
        <dbReference type="ChEBI" id="CHEBI:15378"/>
        <dbReference type="ChEBI" id="CHEBI:15934"/>
        <dbReference type="ChEBI" id="CHEBI:43474"/>
        <dbReference type="ChEBI" id="CHEBI:58201"/>
        <dbReference type="ChEBI" id="CHEBI:58830"/>
        <dbReference type="EC" id="2.5.1.78"/>
    </reaction>
</comment>
<dbReference type="STRING" id="1458275.AZ34_01135"/>
<comment type="caution">
    <text evidence="8">The sequence shown here is derived from an EMBL/GenBank/DDBJ whole genome shotgun (WGS) entry which is preliminary data.</text>
</comment>
<evidence type="ECO:0000256" key="5">
    <source>
        <dbReference type="ARBA" id="ARBA00022679"/>
    </source>
</evidence>
<dbReference type="HAMAP" id="MF_00178">
    <property type="entry name" value="Lumazine_synth"/>
    <property type="match status" value="1"/>
</dbReference>
<comment type="pathway">
    <text evidence="1 7">Cofactor biosynthesis; riboflavin biosynthesis; riboflavin from 2-hydroxy-3-oxobutyl phosphate and 5-amino-6-(D-ribitylamino)uracil: step 1/2.</text>
</comment>
<evidence type="ECO:0000313" key="8">
    <source>
        <dbReference type="EMBL" id="EYC49810.1"/>
    </source>
</evidence>
<dbReference type="AlphaFoldDB" id="A0A016XD18"/>
<name>A0A016XD18_9BURK</name>
<dbReference type="SUPFAM" id="SSF52121">
    <property type="entry name" value="Lumazine synthase"/>
    <property type="match status" value="1"/>
</dbReference>
<feature type="binding site" evidence="7">
    <location>
        <position position="136"/>
    </location>
    <ligand>
        <name>(2S)-2-hydroxy-3-oxobutyl phosphate</name>
        <dbReference type="ChEBI" id="CHEBI:58830"/>
    </ligand>
</feature>
<dbReference type="OrthoDB" id="9797659at2"/>
<evidence type="ECO:0000256" key="6">
    <source>
        <dbReference type="ARBA" id="ARBA00048785"/>
    </source>
</evidence>
<dbReference type="RefSeq" id="WP_035603881.1">
    <property type="nucleotide sequence ID" value="NZ_JEMG01000001.1"/>
</dbReference>
<dbReference type="PANTHER" id="PTHR21058">
    <property type="entry name" value="6,7-DIMETHYL-8-RIBITYLLUMAZINE SYNTHASE DMRL SYNTHASE LUMAZINE SYNTHASE"/>
    <property type="match status" value="1"/>
</dbReference>
<protein>
    <recommendedName>
        <fullName evidence="3 7">6,7-dimethyl-8-ribityllumazine synthase</fullName>
        <shortName evidence="7">DMRL synthase</shortName>
        <shortName evidence="7">LS</shortName>
        <shortName evidence="7">Lumazine synthase</shortName>
        <ecNumber evidence="3 7">2.5.1.78</ecNumber>
    </recommendedName>
</protein>
<sequence>MNQILTNTPTFDAPEPAGLHARRVAILSASWHEDIVAHAVAAARAELLRSWSTPPRVEHFQVPGAFEIPLHALQLAASGDYDAIIACGLVVNGGIYRHDFVAAAVINGLMQVQLQTAVPVFSAVLTPRDFHEHEEHQRFFREHFVKKGTEVARACVETLGSLAKLRHSASARHRAQSL</sequence>
<evidence type="ECO:0000256" key="2">
    <source>
        <dbReference type="ARBA" id="ARBA00007424"/>
    </source>
</evidence>
<dbReference type="InterPro" id="IPR002180">
    <property type="entry name" value="LS/RS"/>
</dbReference>
<dbReference type="Proteomes" id="UP000023268">
    <property type="component" value="Unassembled WGS sequence"/>
</dbReference>
<evidence type="ECO:0000256" key="4">
    <source>
        <dbReference type="ARBA" id="ARBA00022619"/>
    </source>
</evidence>
<feature type="binding site" evidence="7">
    <location>
        <begin position="65"/>
        <end position="67"/>
    </location>
    <ligand>
        <name>5-amino-6-(D-ribitylamino)uracil</name>
        <dbReference type="ChEBI" id="CHEBI:15934"/>
    </ligand>
</feature>
<keyword evidence="4 7" id="KW-0686">Riboflavin biosynthesis</keyword>
<proteinExistence type="inferred from homology"/>
<dbReference type="EC" id="2.5.1.78" evidence="3 7"/>
<reference evidence="8 9" key="1">
    <citation type="submission" date="2014-02" db="EMBL/GenBank/DDBJ databases">
        <title>Draft Genome of Hylemonella gracilis isolated from the Niagara River.</title>
        <authorList>
            <person name="Pawlowski D.R."/>
            <person name="Koudelka G.B."/>
        </authorList>
    </citation>
    <scope>NUCLEOTIDE SEQUENCE [LARGE SCALE GENOMIC DNA]</scope>
    <source>
        <strain evidence="8 9">Niagara R</strain>
    </source>
</reference>
<gene>
    <name evidence="7" type="primary">ribH</name>
    <name evidence="8" type="ORF">AZ34_01135</name>
</gene>
<evidence type="ECO:0000313" key="9">
    <source>
        <dbReference type="Proteomes" id="UP000023268"/>
    </source>
</evidence>
<dbReference type="GO" id="GO:0009231">
    <property type="term" value="P:riboflavin biosynthetic process"/>
    <property type="evidence" value="ECO:0007669"/>
    <property type="project" value="UniProtKB-UniRule"/>
</dbReference>
<dbReference type="Gene3D" id="3.40.50.960">
    <property type="entry name" value="Lumazine/riboflavin synthase"/>
    <property type="match status" value="1"/>
</dbReference>